<dbReference type="RefSeq" id="WP_307237333.1">
    <property type="nucleotide sequence ID" value="NZ_JAUSUZ010000001.1"/>
</dbReference>
<name>A0AAE4AWK3_9ACTN</name>
<evidence type="ECO:0000313" key="1">
    <source>
        <dbReference type="EMBL" id="MDQ0365117.1"/>
    </source>
</evidence>
<gene>
    <name evidence="1" type="ORF">J2S42_001786</name>
</gene>
<evidence type="ECO:0000313" key="2">
    <source>
        <dbReference type="Proteomes" id="UP001240236"/>
    </source>
</evidence>
<dbReference type="InterPro" id="IPR046291">
    <property type="entry name" value="DUF6328"/>
</dbReference>
<dbReference type="EMBL" id="JAUSUZ010000001">
    <property type="protein sequence ID" value="MDQ0365117.1"/>
    <property type="molecule type" value="Genomic_DNA"/>
</dbReference>
<dbReference type="Pfam" id="PF19853">
    <property type="entry name" value="DUF6328"/>
    <property type="match status" value="1"/>
</dbReference>
<protein>
    <submittedName>
        <fullName evidence="1">Uncharacterized protein</fullName>
    </submittedName>
</protein>
<reference evidence="1 2" key="1">
    <citation type="submission" date="2023-07" db="EMBL/GenBank/DDBJ databases">
        <title>Sequencing the genomes of 1000 actinobacteria strains.</title>
        <authorList>
            <person name="Klenk H.-P."/>
        </authorList>
    </citation>
    <scope>NUCLEOTIDE SEQUENCE [LARGE SCALE GENOMIC DNA]</scope>
    <source>
        <strain evidence="1 2">DSM 44709</strain>
    </source>
</reference>
<comment type="caution">
    <text evidence="1">The sequence shown here is derived from an EMBL/GenBank/DDBJ whole genome shotgun (WGS) entry which is preliminary data.</text>
</comment>
<dbReference type="AlphaFoldDB" id="A0AAE4AWK3"/>
<accession>A0AAE4AWK3</accession>
<proteinExistence type="predicted"/>
<sequence>METRARESEKQRWDRNFTDLLGELRITQNGMHIMFAFLLVLPFGTRFGAVTAAERPSTVRARSSWAMATVDQGQAMSV</sequence>
<dbReference type="Proteomes" id="UP001240236">
    <property type="component" value="Unassembled WGS sequence"/>
</dbReference>
<organism evidence="1 2">
    <name type="scientific">Catenuloplanes indicus</name>
    <dbReference type="NCBI Taxonomy" id="137267"/>
    <lineage>
        <taxon>Bacteria</taxon>
        <taxon>Bacillati</taxon>
        <taxon>Actinomycetota</taxon>
        <taxon>Actinomycetes</taxon>
        <taxon>Micromonosporales</taxon>
        <taxon>Micromonosporaceae</taxon>
        <taxon>Catenuloplanes</taxon>
    </lineage>
</organism>
<keyword evidence="2" id="KW-1185">Reference proteome</keyword>